<evidence type="ECO:0000313" key="1">
    <source>
        <dbReference type="EMBL" id="GBN36144.1"/>
    </source>
</evidence>
<dbReference type="EMBL" id="BGPR01127012">
    <property type="protein sequence ID" value="GBN36194.1"/>
    <property type="molecule type" value="Genomic_DNA"/>
</dbReference>
<sequence>MKLLESFIKLLEDLLLFDLSQMTRKIPEASLQPPKFYANIAGRHFTLTHSMRNTRTFCLSATRSLPPSCLDGSGRYRNRLLYGEHTPGMNGFARSAWTWGP</sequence>
<name>A0A4Y2NBR2_ARAVE</name>
<comment type="caution">
    <text evidence="1">The sequence shown here is derived from an EMBL/GenBank/DDBJ whole genome shotgun (WGS) entry which is preliminary data.</text>
</comment>
<dbReference type="Proteomes" id="UP000499080">
    <property type="component" value="Unassembled WGS sequence"/>
</dbReference>
<dbReference type="EMBL" id="BGPR01126996">
    <property type="protein sequence ID" value="GBN36144.1"/>
    <property type="molecule type" value="Genomic_DNA"/>
</dbReference>
<dbReference type="AlphaFoldDB" id="A0A4Y2NBR2"/>
<organism evidence="1 3">
    <name type="scientific">Araneus ventricosus</name>
    <name type="common">Orbweaver spider</name>
    <name type="synonym">Epeira ventricosa</name>
    <dbReference type="NCBI Taxonomy" id="182803"/>
    <lineage>
        <taxon>Eukaryota</taxon>
        <taxon>Metazoa</taxon>
        <taxon>Ecdysozoa</taxon>
        <taxon>Arthropoda</taxon>
        <taxon>Chelicerata</taxon>
        <taxon>Arachnida</taxon>
        <taxon>Araneae</taxon>
        <taxon>Araneomorphae</taxon>
        <taxon>Entelegynae</taxon>
        <taxon>Araneoidea</taxon>
        <taxon>Araneidae</taxon>
        <taxon>Araneus</taxon>
    </lineage>
</organism>
<evidence type="ECO:0000313" key="3">
    <source>
        <dbReference type="Proteomes" id="UP000499080"/>
    </source>
</evidence>
<proteinExistence type="predicted"/>
<keyword evidence="3" id="KW-1185">Reference proteome</keyword>
<gene>
    <name evidence="2" type="ORF">AVEN_210979_1</name>
    <name evidence="1" type="ORF">AVEN_258420_1</name>
</gene>
<evidence type="ECO:0000313" key="2">
    <source>
        <dbReference type="EMBL" id="GBN36194.1"/>
    </source>
</evidence>
<reference evidence="1 3" key="1">
    <citation type="journal article" date="2019" name="Sci. Rep.">
        <title>Orb-weaving spider Araneus ventricosus genome elucidates the spidroin gene catalogue.</title>
        <authorList>
            <person name="Kono N."/>
            <person name="Nakamura H."/>
            <person name="Ohtoshi R."/>
            <person name="Moran D.A.P."/>
            <person name="Shinohara A."/>
            <person name="Yoshida Y."/>
            <person name="Fujiwara M."/>
            <person name="Mori M."/>
            <person name="Tomita M."/>
            <person name="Arakawa K."/>
        </authorList>
    </citation>
    <scope>NUCLEOTIDE SEQUENCE [LARGE SCALE GENOMIC DNA]</scope>
</reference>
<protein>
    <submittedName>
        <fullName evidence="1">Uncharacterized protein</fullName>
    </submittedName>
</protein>
<accession>A0A4Y2NBR2</accession>